<comment type="caution">
    <text evidence="1">The sequence shown here is derived from an EMBL/GenBank/DDBJ whole genome shotgun (WGS) entry which is preliminary data.</text>
</comment>
<accession>A0A9P6FX61</accession>
<keyword evidence="2" id="KW-1185">Reference proteome</keyword>
<proteinExistence type="predicted"/>
<organism evidence="1 2">
    <name type="scientific">Lunasporangiospora selenospora</name>
    <dbReference type="NCBI Taxonomy" id="979761"/>
    <lineage>
        <taxon>Eukaryota</taxon>
        <taxon>Fungi</taxon>
        <taxon>Fungi incertae sedis</taxon>
        <taxon>Mucoromycota</taxon>
        <taxon>Mortierellomycotina</taxon>
        <taxon>Mortierellomycetes</taxon>
        <taxon>Mortierellales</taxon>
        <taxon>Mortierellaceae</taxon>
        <taxon>Lunasporangiospora</taxon>
    </lineage>
</organism>
<dbReference type="OrthoDB" id="2304312at2759"/>
<dbReference type="EMBL" id="JAABOA010000832">
    <property type="protein sequence ID" value="KAF9583039.1"/>
    <property type="molecule type" value="Genomic_DNA"/>
</dbReference>
<evidence type="ECO:0000313" key="2">
    <source>
        <dbReference type="Proteomes" id="UP000780801"/>
    </source>
</evidence>
<gene>
    <name evidence="1" type="ORF">BGW38_010369</name>
</gene>
<evidence type="ECO:0000313" key="1">
    <source>
        <dbReference type="EMBL" id="KAF9583039.1"/>
    </source>
</evidence>
<name>A0A9P6FX61_9FUNG</name>
<dbReference type="Proteomes" id="UP000780801">
    <property type="component" value="Unassembled WGS sequence"/>
</dbReference>
<reference evidence="1" key="1">
    <citation type="journal article" date="2020" name="Fungal Divers.">
        <title>Resolving the Mortierellaceae phylogeny through synthesis of multi-gene phylogenetics and phylogenomics.</title>
        <authorList>
            <person name="Vandepol N."/>
            <person name="Liber J."/>
            <person name="Desiro A."/>
            <person name="Na H."/>
            <person name="Kennedy M."/>
            <person name="Barry K."/>
            <person name="Grigoriev I.V."/>
            <person name="Miller A.N."/>
            <person name="O'Donnell K."/>
            <person name="Stajich J.E."/>
            <person name="Bonito G."/>
        </authorList>
    </citation>
    <scope>NUCLEOTIDE SEQUENCE</scope>
    <source>
        <strain evidence="1">KOD1015</strain>
    </source>
</reference>
<dbReference type="AlphaFoldDB" id="A0A9P6FX61"/>
<sequence length="227" mass="25143">MGHHFFPLRFFSLMLRNTMTDKNLTLFCPTVDALKDLLIKAMKANDFQRVSVPVLPKKDRKEIWLAEVASEEELGDLHADIKTITEKSFAPGPIASFLDGFVKGDGHLPMTEEPIRGLPRAWRCGFRIAPDNRPSLLSVDLPDSSTPENASGNLASGSILDTVKENNHPLISVFGVSGCGKTRAVFELLPQHFENSFAAIDPYFAREVRKRMVKSTAIEQGYALSGL</sequence>
<protein>
    <submittedName>
        <fullName evidence="1">Uncharacterized protein</fullName>
    </submittedName>
</protein>